<feature type="transmembrane region" description="Helical" evidence="2">
    <location>
        <begin position="78"/>
        <end position="100"/>
    </location>
</feature>
<dbReference type="GO" id="GO:0098826">
    <property type="term" value="C:endoplasmic reticulum tubular network membrane"/>
    <property type="evidence" value="ECO:0007669"/>
    <property type="project" value="UniProtKB-UniRule"/>
</dbReference>
<feature type="domain" description="Lunapark zinc ribbon" evidence="4">
    <location>
        <begin position="245"/>
        <end position="295"/>
    </location>
</feature>
<evidence type="ECO:0000259" key="4">
    <source>
        <dbReference type="Pfam" id="PF10058"/>
    </source>
</evidence>
<gene>
    <name evidence="5" type="ORF">AFUS01_LOCUS43039</name>
</gene>
<feature type="region of interest" description="Disordered" evidence="3">
    <location>
        <begin position="187"/>
        <end position="222"/>
    </location>
</feature>
<keyword evidence="2" id="KW-0472">Membrane</keyword>
<dbReference type="InterPro" id="IPR019273">
    <property type="entry name" value="Lunapark_Znf"/>
</dbReference>
<evidence type="ECO:0000256" key="2">
    <source>
        <dbReference type="RuleBase" id="RU367073"/>
    </source>
</evidence>
<dbReference type="PANTHER" id="PTHR22166:SF12">
    <property type="entry name" value="ENDOPLASMIC RETICULUM JUNCTION FORMATION PROTEIN LUNAPARK"/>
    <property type="match status" value="1"/>
</dbReference>
<keyword evidence="2" id="KW-1133">Transmembrane helix</keyword>
<keyword evidence="2" id="KW-0256">Endoplasmic reticulum</keyword>
<keyword evidence="2" id="KW-0479">Metal-binding</keyword>
<evidence type="ECO:0000313" key="5">
    <source>
        <dbReference type="EMBL" id="CAG7833413.1"/>
    </source>
</evidence>
<dbReference type="GO" id="GO:1903373">
    <property type="term" value="P:positive regulation of endoplasmic reticulum tubular network organization"/>
    <property type="evidence" value="ECO:0007669"/>
    <property type="project" value="UniProtKB-UniRule"/>
</dbReference>
<name>A0A8J2PJW1_9HEXA</name>
<comment type="similarity">
    <text evidence="1 2">Belongs to the lunapark family.</text>
</comment>
<dbReference type="PANTHER" id="PTHR22166">
    <property type="entry name" value="ENDOPLASMIC RETICULUM JUNCTION FORMATION PROTEIN LUNAPARK"/>
    <property type="match status" value="1"/>
</dbReference>
<evidence type="ECO:0000256" key="3">
    <source>
        <dbReference type="SAM" id="MobiDB-lite"/>
    </source>
</evidence>
<feature type="transmembrane region" description="Helical" evidence="2">
    <location>
        <begin position="47"/>
        <end position="66"/>
    </location>
</feature>
<dbReference type="OrthoDB" id="3169036at2759"/>
<keyword evidence="2" id="KW-0812">Transmembrane</keyword>
<dbReference type="GO" id="GO:0071788">
    <property type="term" value="P:endoplasmic reticulum tubular network maintenance"/>
    <property type="evidence" value="ECO:0007669"/>
    <property type="project" value="UniProtKB-UniRule"/>
</dbReference>
<dbReference type="GO" id="GO:0008270">
    <property type="term" value="F:zinc ion binding"/>
    <property type="evidence" value="ECO:0007669"/>
    <property type="project" value="UniProtKB-KW"/>
</dbReference>
<dbReference type="InterPro" id="IPR040115">
    <property type="entry name" value="Lnp"/>
</dbReference>
<keyword evidence="2" id="KW-0863">Zinc-finger</keyword>
<proteinExistence type="inferred from homology"/>
<dbReference type="Pfam" id="PF10058">
    <property type="entry name" value="Zn_ribbon_10"/>
    <property type="match status" value="1"/>
</dbReference>
<sequence length="432" mass="49165">MGFILSKFRRKKPCTKDQLESIDKELRNIQRFQVDTELQQKKIIGRLIIVSSVGYLIAAAAFYFLAPRGRPWSDQLKFILPFVIFPFLIWGLKRFMAWYYEQKIVRKKERYAELKKEKQRILEDVMDNETFKVGKEILEKYAPSQLIPKHLTEQFSHLQSMSTLSPMSTPQQQRQMVAMRTPTTAGFNEGLRRRQQQGRPSIPSGMSTPLRQPQPGASVPQTPAPAYMLPLPPANPVVHNRSMGWMDKLVEYVVGDGPNSRYALICRYCATHNGLATQEEFPYLGFRCAYCKQFNPPRQVRPAAPKLPTNTVLIEELESTIKTDKSESQIVTHESDSETENKEKASSQPNRPQESDGGSDAEMNKAQELLESENEIICQSGVEEIVTPSEEEVQEQNIESMEVDDIKEAGSHPEGEEVGTVIDSRNQGIRKA</sequence>
<dbReference type="Proteomes" id="UP000708208">
    <property type="component" value="Unassembled WGS sequence"/>
</dbReference>
<feature type="compositionally biased region" description="Polar residues" evidence="3">
    <location>
        <begin position="423"/>
        <end position="432"/>
    </location>
</feature>
<feature type="region of interest" description="Disordered" evidence="3">
    <location>
        <begin position="323"/>
        <end position="361"/>
    </location>
</feature>
<evidence type="ECO:0000256" key="1">
    <source>
        <dbReference type="ARBA" id="ARBA00009940"/>
    </source>
</evidence>
<feature type="region of interest" description="Disordered" evidence="3">
    <location>
        <begin position="409"/>
        <end position="432"/>
    </location>
</feature>
<dbReference type="AlphaFoldDB" id="A0A8J2PJW1"/>
<keyword evidence="6" id="KW-1185">Reference proteome</keyword>
<organism evidence="5 6">
    <name type="scientific">Allacma fusca</name>
    <dbReference type="NCBI Taxonomy" id="39272"/>
    <lineage>
        <taxon>Eukaryota</taxon>
        <taxon>Metazoa</taxon>
        <taxon>Ecdysozoa</taxon>
        <taxon>Arthropoda</taxon>
        <taxon>Hexapoda</taxon>
        <taxon>Collembola</taxon>
        <taxon>Symphypleona</taxon>
        <taxon>Sminthuridae</taxon>
        <taxon>Allacma</taxon>
    </lineage>
</organism>
<comment type="subcellular location">
    <subcellularLocation>
        <location evidence="2">Endoplasmic reticulum membrane</location>
        <topology evidence="2">Multi-pass membrane protein</topology>
    </subcellularLocation>
</comment>
<comment type="domain">
    <text evidence="2">The C4-type zinc finger motif is necessary both for its ER three-way tubular junction localization and formation.</text>
</comment>
<protein>
    <recommendedName>
        <fullName evidence="2">Endoplasmic reticulum junction formation protein lunapark</fullName>
    </recommendedName>
</protein>
<reference evidence="5" key="1">
    <citation type="submission" date="2021-06" db="EMBL/GenBank/DDBJ databases">
        <authorList>
            <person name="Hodson N. C."/>
            <person name="Mongue J. A."/>
            <person name="Jaron S. K."/>
        </authorList>
    </citation>
    <scope>NUCLEOTIDE SEQUENCE</scope>
</reference>
<comment type="function">
    <text evidence="2">Plays a role in determining ER morphology.</text>
</comment>
<evidence type="ECO:0000313" key="6">
    <source>
        <dbReference type="Proteomes" id="UP000708208"/>
    </source>
</evidence>
<accession>A0A8J2PJW1</accession>
<keyword evidence="2" id="KW-0862">Zinc</keyword>
<feature type="compositionally biased region" description="Basic and acidic residues" evidence="3">
    <location>
        <begin position="323"/>
        <end position="345"/>
    </location>
</feature>
<comment type="caution">
    <text evidence="5">The sequence shown here is derived from an EMBL/GenBank/DDBJ whole genome shotgun (WGS) entry which is preliminary data.</text>
</comment>
<dbReference type="EMBL" id="CAJVCH010569869">
    <property type="protein sequence ID" value="CAG7833413.1"/>
    <property type="molecule type" value="Genomic_DNA"/>
</dbReference>